<dbReference type="GO" id="GO:1990072">
    <property type="term" value="C:TRAPPIII protein complex"/>
    <property type="evidence" value="ECO:0007669"/>
    <property type="project" value="TreeGrafter"/>
</dbReference>
<organism evidence="3 4">
    <name type="scientific">Reticulomyxa filosa</name>
    <dbReference type="NCBI Taxonomy" id="46433"/>
    <lineage>
        <taxon>Eukaryota</taxon>
        <taxon>Sar</taxon>
        <taxon>Rhizaria</taxon>
        <taxon>Retaria</taxon>
        <taxon>Foraminifera</taxon>
        <taxon>Monothalamids</taxon>
        <taxon>Reticulomyxidae</taxon>
        <taxon>Reticulomyxa</taxon>
    </lineage>
</organism>
<feature type="transmembrane region" description="Helical" evidence="2">
    <location>
        <begin position="209"/>
        <end position="229"/>
    </location>
</feature>
<keyword evidence="4" id="KW-1185">Reference proteome</keyword>
<evidence type="ECO:0000256" key="1">
    <source>
        <dbReference type="SAM" id="MobiDB-lite"/>
    </source>
</evidence>
<dbReference type="PANTHER" id="PTHR12975">
    <property type="entry name" value="TRANSPORT PROTEIN TRAPP"/>
    <property type="match status" value="1"/>
</dbReference>
<dbReference type="PANTHER" id="PTHR12975:SF6">
    <property type="entry name" value="TRAFFICKING PROTEIN PARTICLE COMPLEX SUBUNIT 8"/>
    <property type="match status" value="1"/>
</dbReference>
<accession>X6NKW2</accession>
<protein>
    <submittedName>
        <fullName evidence="3">Uncharacterized protein</fullName>
    </submittedName>
</protein>
<evidence type="ECO:0000256" key="2">
    <source>
        <dbReference type="SAM" id="Phobius"/>
    </source>
</evidence>
<keyword evidence="2" id="KW-1133">Transmembrane helix</keyword>
<feature type="compositionally biased region" description="Basic and acidic residues" evidence="1">
    <location>
        <begin position="78"/>
        <end position="91"/>
    </location>
</feature>
<dbReference type="AlphaFoldDB" id="X6NKW2"/>
<proteinExistence type="predicted"/>
<feature type="transmembrane region" description="Helical" evidence="2">
    <location>
        <begin position="249"/>
        <end position="267"/>
    </location>
</feature>
<evidence type="ECO:0000313" key="3">
    <source>
        <dbReference type="EMBL" id="ETO26636.1"/>
    </source>
</evidence>
<feature type="compositionally biased region" description="Low complexity" evidence="1">
    <location>
        <begin position="97"/>
        <end position="118"/>
    </location>
</feature>
<gene>
    <name evidence="3" type="ORF">RFI_10498</name>
</gene>
<keyword evidence="2" id="KW-0812">Transmembrane</keyword>
<name>X6NKW2_RETFI</name>
<dbReference type="Proteomes" id="UP000023152">
    <property type="component" value="Unassembled WGS sequence"/>
</dbReference>
<keyword evidence="2" id="KW-0472">Membrane</keyword>
<evidence type="ECO:0000313" key="4">
    <source>
        <dbReference type="Proteomes" id="UP000023152"/>
    </source>
</evidence>
<dbReference type="Pfam" id="PF12739">
    <property type="entry name" value="TRAPPC-Trs85"/>
    <property type="match status" value="2"/>
</dbReference>
<dbReference type="EMBL" id="ASPP01007731">
    <property type="protein sequence ID" value="ETO26636.1"/>
    <property type="molecule type" value="Genomic_DNA"/>
</dbReference>
<reference evidence="3 4" key="1">
    <citation type="journal article" date="2013" name="Curr. Biol.">
        <title>The Genome of the Foraminiferan Reticulomyxa filosa.</title>
        <authorList>
            <person name="Glockner G."/>
            <person name="Hulsmann N."/>
            <person name="Schleicher M."/>
            <person name="Noegel A.A."/>
            <person name="Eichinger L."/>
            <person name="Gallinger C."/>
            <person name="Pawlowski J."/>
            <person name="Sierra R."/>
            <person name="Euteneuer U."/>
            <person name="Pillet L."/>
            <person name="Moustafa A."/>
            <person name="Platzer M."/>
            <person name="Groth M."/>
            <person name="Szafranski K."/>
            <person name="Schliwa M."/>
        </authorList>
    </citation>
    <scope>NUCLEOTIDE SEQUENCE [LARGE SCALE GENOMIC DNA]</scope>
</reference>
<sequence length="310" mass="34463">MCYSNIFLLQTMCSVDWLKGVFLNEEDLNILNQMVTDVITYGILPFAEKRIHDLYIVVAQERKSLSQTFRRLFSGKKPKPETQQRRLERSKSMAVANSSTSNSNSNSNSNSSSSGRYTSTIGGSTSNVLSITTGGGGAHAMASQFSSSSSNSNDMSMIEDEAPFYGLDSIESAIRQLADLSFIMQQYELALEHYKLAINDYKSDGAKNYLAGAFEMAALCAALLSKAMATPSWMSFRTLPDEPSTLSTGNIYVYTFIFSLPFFLFICDIQTTSHIQQTNKCISHKGAYNSNRKDMETFFDAAFNEYVEIS</sequence>
<dbReference type="InterPro" id="IPR024420">
    <property type="entry name" value="TRAPP_III_complex_Trs85"/>
</dbReference>
<feature type="region of interest" description="Disordered" evidence="1">
    <location>
        <begin position="70"/>
        <end position="118"/>
    </location>
</feature>
<comment type="caution">
    <text evidence="3">The sequence shown here is derived from an EMBL/GenBank/DDBJ whole genome shotgun (WGS) entry which is preliminary data.</text>
</comment>
<dbReference type="OrthoDB" id="437922at2759"/>